<feature type="region of interest" description="Disordered" evidence="1">
    <location>
        <begin position="96"/>
        <end position="178"/>
    </location>
</feature>
<dbReference type="InterPro" id="IPR006578">
    <property type="entry name" value="MADF-dom"/>
</dbReference>
<gene>
    <name evidence="3" type="ORF">ACAOBT_LOCUS32685</name>
</gene>
<dbReference type="PANTHER" id="PTHR21505">
    <property type="entry name" value="MADF DOMAIN-CONTAINING PROTEIN-RELATED"/>
    <property type="match status" value="1"/>
</dbReference>
<evidence type="ECO:0000313" key="3">
    <source>
        <dbReference type="EMBL" id="CAH2012196.1"/>
    </source>
</evidence>
<accession>A0A9P0MDU2</accession>
<sequence>MIRQLIELYESHSNLWDCSSERYKNRNLRKLAMDEIASKLGVSAQDVKEKIHNLRCQFQTINRKRKNTKSGQAAGDNFEVKWEFYDALKFIDGPTNINERTIPDSLTNEPPTVLRDDLDENSESSESHIQGVITEGNNSQTPSTSRSNTPLQTSHDVTSSSSRSSSVQPKLNKKKDQEEQVVLDKCINVLSHSADSFEVFGDYVADELRVMSSKAPKLQSWAKREIQRIILKMNDDYELQLQQNTVTSQQQPINKQIIINQSIEQTPLNNEIPNNDGDDLTLSQYYESCTSNYFKM</sequence>
<dbReference type="Pfam" id="PF10545">
    <property type="entry name" value="MADF_DNA_bdg"/>
    <property type="match status" value="1"/>
</dbReference>
<dbReference type="SMART" id="SM00595">
    <property type="entry name" value="MADF"/>
    <property type="match status" value="1"/>
</dbReference>
<evidence type="ECO:0000313" key="4">
    <source>
        <dbReference type="Proteomes" id="UP001152888"/>
    </source>
</evidence>
<keyword evidence="4" id="KW-1185">Reference proteome</keyword>
<protein>
    <recommendedName>
        <fullName evidence="2">MADF domain-containing protein</fullName>
    </recommendedName>
</protein>
<reference evidence="3" key="1">
    <citation type="submission" date="2022-03" db="EMBL/GenBank/DDBJ databases">
        <authorList>
            <person name="Sayadi A."/>
        </authorList>
    </citation>
    <scope>NUCLEOTIDE SEQUENCE</scope>
</reference>
<comment type="caution">
    <text evidence="3">The sequence shown here is derived from an EMBL/GenBank/DDBJ whole genome shotgun (WGS) entry which is preliminary data.</text>
</comment>
<dbReference type="AlphaFoldDB" id="A0A9P0MDU2"/>
<name>A0A9P0MDU2_ACAOB</name>
<evidence type="ECO:0000256" key="1">
    <source>
        <dbReference type="SAM" id="MobiDB-lite"/>
    </source>
</evidence>
<evidence type="ECO:0000259" key="2">
    <source>
        <dbReference type="PROSITE" id="PS51029"/>
    </source>
</evidence>
<feature type="compositionally biased region" description="Polar residues" evidence="1">
    <location>
        <begin position="135"/>
        <end position="158"/>
    </location>
</feature>
<dbReference type="PROSITE" id="PS51029">
    <property type="entry name" value="MADF"/>
    <property type="match status" value="1"/>
</dbReference>
<proteinExistence type="predicted"/>
<organism evidence="3 4">
    <name type="scientific">Acanthoscelides obtectus</name>
    <name type="common">Bean weevil</name>
    <name type="synonym">Bruchus obtectus</name>
    <dbReference type="NCBI Taxonomy" id="200917"/>
    <lineage>
        <taxon>Eukaryota</taxon>
        <taxon>Metazoa</taxon>
        <taxon>Ecdysozoa</taxon>
        <taxon>Arthropoda</taxon>
        <taxon>Hexapoda</taxon>
        <taxon>Insecta</taxon>
        <taxon>Pterygota</taxon>
        <taxon>Neoptera</taxon>
        <taxon>Endopterygota</taxon>
        <taxon>Coleoptera</taxon>
        <taxon>Polyphaga</taxon>
        <taxon>Cucujiformia</taxon>
        <taxon>Chrysomeloidea</taxon>
        <taxon>Chrysomelidae</taxon>
        <taxon>Bruchinae</taxon>
        <taxon>Bruchini</taxon>
        <taxon>Acanthoscelides</taxon>
    </lineage>
</organism>
<feature type="compositionally biased region" description="Polar residues" evidence="1">
    <location>
        <begin position="96"/>
        <end position="110"/>
    </location>
</feature>
<dbReference type="PANTHER" id="PTHR21505:SF12">
    <property type="entry name" value="MADF DOMAIN-CONTAINING PROTEIN-RELATED"/>
    <property type="match status" value="1"/>
</dbReference>
<dbReference type="Proteomes" id="UP001152888">
    <property type="component" value="Unassembled WGS sequence"/>
</dbReference>
<dbReference type="EMBL" id="CAKOFQ010008152">
    <property type="protein sequence ID" value="CAH2012196.1"/>
    <property type="molecule type" value="Genomic_DNA"/>
</dbReference>
<feature type="domain" description="MADF" evidence="2">
    <location>
        <begin position="4"/>
        <end position="96"/>
    </location>
</feature>
<dbReference type="OrthoDB" id="8775784at2759"/>